<dbReference type="NCBIfam" id="TIGR03625">
    <property type="entry name" value="L3_bact"/>
    <property type="match status" value="1"/>
</dbReference>
<comment type="caution">
    <text evidence="8">The sequence shown here is derived from an EMBL/GenBank/DDBJ whole genome shotgun (WGS) entry which is preliminary data.</text>
</comment>
<gene>
    <name evidence="8" type="ORF">A3D09_01985</name>
</gene>
<evidence type="ECO:0000256" key="1">
    <source>
        <dbReference type="ARBA" id="ARBA00006540"/>
    </source>
</evidence>
<dbReference type="Proteomes" id="UP000177390">
    <property type="component" value="Unassembled WGS sequence"/>
</dbReference>
<dbReference type="GO" id="GO:0003735">
    <property type="term" value="F:structural constituent of ribosome"/>
    <property type="evidence" value="ECO:0007669"/>
    <property type="project" value="UniProtKB-UniRule"/>
</dbReference>
<dbReference type="GO" id="GO:0019843">
    <property type="term" value="F:rRNA binding"/>
    <property type="evidence" value="ECO:0007669"/>
    <property type="project" value="UniProtKB-KW"/>
</dbReference>
<name>A0A1F5EUQ3_9BACT</name>
<dbReference type="Gene3D" id="3.30.160.810">
    <property type="match status" value="1"/>
</dbReference>
<evidence type="ECO:0000313" key="9">
    <source>
        <dbReference type="Proteomes" id="UP000177390"/>
    </source>
</evidence>
<dbReference type="InterPro" id="IPR009000">
    <property type="entry name" value="Transl_B-barrel_sf"/>
</dbReference>
<evidence type="ECO:0000256" key="3">
    <source>
        <dbReference type="ARBA" id="ARBA00022884"/>
    </source>
</evidence>
<sequence length="209" mass="22619">MLNQIYAFKQRMSQEFLAGKRVPVTSLLVPSHQVVSEKTVDKDGYRSIIIALGQAKKMTTKKSLLGFLKSKELNFTPKRIKEIKPGQDETARGLLQIEKIVTPNSLITVSAKSKGKGFAGVVKRWGFRGGPRTHGQSDRQRTPGSIGRGTTPGRILPGKKMPGRMGGANIATRNLQVIAYDPATGILKVKGAVPGPTNAFVTIKVTKLA</sequence>
<dbReference type="FunFam" id="2.40.30.10:FF:000004">
    <property type="entry name" value="50S ribosomal protein L3"/>
    <property type="match status" value="1"/>
</dbReference>
<protein>
    <recommendedName>
        <fullName evidence="6">50S ribosomal protein L3</fullName>
    </recommendedName>
</protein>
<dbReference type="PANTHER" id="PTHR11229">
    <property type="entry name" value="50S RIBOSOMAL PROTEIN L3"/>
    <property type="match status" value="1"/>
</dbReference>
<evidence type="ECO:0000256" key="6">
    <source>
        <dbReference type="NCBIfam" id="TIGR03625"/>
    </source>
</evidence>
<dbReference type="InterPro" id="IPR000597">
    <property type="entry name" value="Ribosomal_uL3"/>
</dbReference>
<dbReference type="GO" id="GO:0006412">
    <property type="term" value="P:translation"/>
    <property type="evidence" value="ECO:0007669"/>
    <property type="project" value="UniProtKB-UniRule"/>
</dbReference>
<reference evidence="8 9" key="1">
    <citation type="journal article" date="2016" name="Nat. Commun.">
        <title>Thousands of microbial genomes shed light on interconnected biogeochemical processes in an aquifer system.</title>
        <authorList>
            <person name="Anantharaman K."/>
            <person name="Brown C.T."/>
            <person name="Hug L.A."/>
            <person name="Sharon I."/>
            <person name="Castelle C.J."/>
            <person name="Probst A.J."/>
            <person name="Thomas B.C."/>
            <person name="Singh A."/>
            <person name="Wilkins M.J."/>
            <person name="Karaoz U."/>
            <person name="Brodie E.L."/>
            <person name="Williams K.H."/>
            <person name="Hubbard S.S."/>
            <person name="Banfield J.F."/>
        </authorList>
    </citation>
    <scope>NUCLEOTIDE SEQUENCE [LARGE SCALE GENOMIC DNA]</scope>
</reference>
<accession>A0A1F5EUQ3</accession>
<dbReference type="GO" id="GO:0022625">
    <property type="term" value="C:cytosolic large ribosomal subunit"/>
    <property type="evidence" value="ECO:0007669"/>
    <property type="project" value="TreeGrafter"/>
</dbReference>
<dbReference type="SUPFAM" id="SSF50447">
    <property type="entry name" value="Translation proteins"/>
    <property type="match status" value="1"/>
</dbReference>
<dbReference type="PANTHER" id="PTHR11229:SF16">
    <property type="entry name" value="LARGE RIBOSOMAL SUBUNIT PROTEIN UL3C"/>
    <property type="match status" value="1"/>
</dbReference>
<dbReference type="Gene3D" id="2.40.30.10">
    <property type="entry name" value="Translation factors"/>
    <property type="match status" value="1"/>
</dbReference>
<feature type="region of interest" description="Disordered" evidence="7">
    <location>
        <begin position="127"/>
        <end position="154"/>
    </location>
</feature>
<keyword evidence="2" id="KW-0699">rRNA-binding</keyword>
<comment type="similarity">
    <text evidence="1">Belongs to the universal ribosomal protein uL3 family.</text>
</comment>
<evidence type="ECO:0000256" key="4">
    <source>
        <dbReference type="ARBA" id="ARBA00022980"/>
    </source>
</evidence>
<keyword evidence="4 8" id="KW-0689">Ribosomal protein</keyword>
<evidence type="ECO:0000256" key="2">
    <source>
        <dbReference type="ARBA" id="ARBA00022730"/>
    </source>
</evidence>
<evidence type="ECO:0000256" key="5">
    <source>
        <dbReference type="ARBA" id="ARBA00023274"/>
    </source>
</evidence>
<dbReference type="InterPro" id="IPR019927">
    <property type="entry name" value="Ribosomal_uL3_bac/org-type"/>
</dbReference>
<dbReference type="EMBL" id="MFAH01000034">
    <property type="protein sequence ID" value="OGD71117.1"/>
    <property type="molecule type" value="Genomic_DNA"/>
</dbReference>
<organism evidence="8 9">
    <name type="scientific">Candidatus Collierbacteria bacterium RIFCSPHIGHO2_02_FULL_49_10</name>
    <dbReference type="NCBI Taxonomy" id="1817723"/>
    <lineage>
        <taxon>Bacteria</taxon>
        <taxon>Candidatus Collieribacteriota</taxon>
    </lineage>
</organism>
<dbReference type="Pfam" id="PF00297">
    <property type="entry name" value="Ribosomal_L3"/>
    <property type="match status" value="1"/>
</dbReference>
<keyword evidence="5" id="KW-0687">Ribonucleoprotein</keyword>
<dbReference type="AlphaFoldDB" id="A0A1F5EUQ3"/>
<evidence type="ECO:0000313" key="8">
    <source>
        <dbReference type="EMBL" id="OGD71117.1"/>
    </source>
</evidence>
<keyword evidence="3" id="KW-0694">RNA-binding</keyword>
<evidence type="ECO:0000256" key="7">
    <source>
        <dbReference type="SAM" id="MobiDB-lite"/>
    </source>
</evidence>
<proteinExistence type="inferred from homology"/>